<evidence type="ECO:0000313" key="1">
    <source>
        <dbReference type="EMBL" id="CAL1672679.1"/>
    </source>
</evidence>
<comment type="caution">
    <text evidence="1">The sequence shown here is derived from an EMBL/GenBank/DDBJ whole genome shotgun (WGS) entry which is preliminary data.</text>
</comment>
<gene>
    <name evidence="1" type="ORF">LPLAT_LOCUS10577</name>
</gene>
<organism evidence="1 2">
    <name type="scientific">Lasius platythorax</name>
    <dbReference type="NCBI Taxonomy" id="488582"/>
    <lineage>
        <taxon>Eukaryota</taxon>
        <taxon>Metazoa</taxon>
        <taxon>Ecdysozoa</taxon>
        <taxon>Arthropoda</taxon>
        <taxon>Hexapoda</taxon>
        <taxon>Insecta</taxon>
        <taxon>Pterygota</taxon>
        <taxon>Neoptera</taxon>
        <taxon>Endopterygota</taxon>
        <taxon>Hymenoptera</taxon>
        <taxon>Apocrita</taxon>
        <taxon>Aculeata</taxon>
        <taxon>Formicoidea</taxon>
        <taxon>Formicidae</taxon>
        <taxon>Formicinae</taxon>
        <taxon>Lasius</taxon>
        <taxon>Lasius</taxon>
    </lineage>
</organism>
<protein>
    <submittedName>
        <fullName evidence="1">Uncharacterized protein</fullName>
    </submittedName>
</protein>
<dbReference type="AlphaFoldDB" id="A0AAV2MYV7"/>
<reference evidence="1" key="1">
    <citation type="submission" date="2024-04" db="EMBL/GenBank/DDBJ databases">
        <authorList>
            <consortium name="Molecular Ecology Group"/>
        </authorList>
    </citation>
    <scope>NUCLEOTIDE SEQUENCE</scope>
</reference>
<keyword evidence="2" id="KW-1185">Reference proteome</keyword>
<evidence type="ECO:0000313" key="2">
    <source>
        <dbReference type="Proteomes" id="UP001497644"/>
    </source>
</evidence>
<accession>A0AAV2MYV7</accession>
<dbReference type="Proteomes" id="UP001497644">
    <property type="component" value="Unassembled WGS sequence"/>
</dbReference>
<proteinExistence type="predicted"/>
<dbReference type="EMBL" id="CAXIPU020000808">
    <property type="protein sequence ID" value="CAL1672679.1"/>
    <property type="molecule type" value="Genomic_DNA"/>
</dbReference>
<name>A0AAV2MYV7_9HYME</name>
<sequence>MKIKIHTVVHNLEVTMLDKINVDLDLENTETEILIFQCHTQYIRSIQKLLMRPELITKVNKLLGAFKCIESRTINLGGKNIVLYNSDSWDNYRAALESCSKNLKSMRGIVWQSFKVATNILQLIFNDSFEQEIEELIEFSLEIESLKSKVLNIQCNIADAIQYWLQLNKSDKNMQYTDILNNILKSVVSPIHLASNYLNPKYKGRIFMENDEYAYTLEKFSVDNLSGEGMRQYMKYMSQMEIFSKLFDKNALMTKLCFGQ</sequence>